<comment type="caution">
    <text evidence="1">The sequence shown here is derived from an EMBL/GenBank/DDBJ whole genome shotgun (WGS) entry which is preliminary data.</text>
</comment>
<protein>
    <submittedName>
        <fullName evidence="1">Uncharacterized protein</fullName>
    </submittedName>
</protein>
<evidence type="ECO:0000313" key="2">
    <source>
        <dbReference type="Proteomes" id="UP000289437"/>
    </source>
</evidence>
<organism evidence="1 2">
    <name type="scientific">Granulicella sibirica</name>
    <dbReference type="NCBI Taxonomy" id="2479048"/>
    <lineage>
        <taxon>Bacteria</taxon>
        <taxon>Pseudomonadati</taxon>
        <taxon>Acidobacteriota</taxon>
        <taxon>Terriglobia</taxon>
        <taxon>Terriglobales</taxon>
        <taxon>Acidobacteriaceae</taxon>
        <taxon>Granulicella</taxon>
    </lineage>
</organism>
<evidence type="ECO:0000313" key="1">
    <source>
        <dbReference type="EMBL" id="RXH57939.1"/>
    </source>
</evidence>
<name>A0A4Q0T7D9_9BACT</name>
<accession>A0A4Q0T7D9</accession>
<reference evidence="1 2" key="1">
    <citation type="submission" date="2018-11" db="EMBL/GenBank/DDBJ databases">
        <authorList>
            <person name="Mardanov A.V."/>
            <person name="Ravin N.V."/>
            <person name="Dedysh S.N."/>
        </authorList>
    </citation>
    <scope>NUCLEOTIDE SEQUENCE [LARGE SCALE GENOMIC DNA]</scope>
    <source>
        <strain evidence="1 2">AF10</strain>
    </source>
</reference>
<gene>
    <name evidence="1" type="ORF">GRAN_1249</name>
</gene>
<sequence>MPSNDSVDDERNPVPATVIVCGAAPAETEAGEMDVIAGTGFCVAGGVVV</sequence>
<keyword evidence="2" id="KW-1185">Reference proteome</keyword>
<reference evidence="2" key="2">
    <citation type="submission" date="2019-02" db="EMBL/GenBank/DDBJ databases">
        <title>Granulicella sibirica sp. nov., a psychrotolerant acidobacterium isolated from an organic soil layer in forested tundra, West Siberia.</title>
        <authorList>
            <person name="Oshkin I.Y."/>
            <person name="Kulichevskaya I.S."/>
            <person name="Rijpstra W.I.C."/>
            <person name="Sinninghe Damste J.S."/>
            <person name="Rakitin A.L."/>
            <person name="Ravin N.V."/>
            <person name="Dedysh S.N."/>
        </authorList>
    </citation>
    <scope>NUCLEOTIDE SEQUENCE [LARGE SCALE GENOMIC DNA]</scope>
    <source>
        <strain evidence="2">AF10</strain>
    </source>
</reference>
<proteinExistence type="predicted"/>
<dbReference type="Proteomes" id="UP000289437">
    <property type="component" value="Unassembled WGS sequence"/>
</dbReference>
<dbReference type="AlphaFoldDB" id="A0A4Q0T7D9"/>
<dbReference type="EMBL" id="RDSM01000001">
    <property type="protein sequence ID" value="RXH57939.1"/>
    <property type="molecule type" value="Genomic_DNA"/>
</dbReference>